<accession>A0A923LWF4</accession>
<comment type="caution">
    <text evidence="1">The sequence shown here is derived from an EMBL/GenBank/DDBJ whole genome shotgun (WGS) entry which is preliminary data.</text>
</comment>
<dbReference type="AlphaFoldDB" id="A0A923LWF4"/>
<dbReference type="Proteomes" id="UP000606499">
    <property type="component" value="Unassembled WGS sequence"/>
</dbReference>
<evidence type="ECO:0000313" key="1">
    <source>
        <dbReference type="EMBL" id="MBC5726638.1"/>
    </source>
</evidence>
<reference evidence="1" key="1">
    <citation type="submission" date="2020-08" db="EMBL/GenBank/DDBJ databases">
        <title>Genome public.</title>
        <authorList>
            <person name="Liu C."/>
            <person name="Sun Q."/>
        </authorList>
    </citation>
    <scope>NUCLEOTIDE SEQUENCE</scope>
    <source>
        <strain evidence="1">NSJ-28</strain>
    </source>
</reference>
<organism evidence="1 2">
    <name type="scientific">Agathobaculum faecis</name>
    <dbReference type="NCBI Taxonomy" id="2763013"/>
    <lineage>
        <taxon>Bacteria</taxon>
        <taxon>Bacillati</taxon>
        <taxon>Bacillota</taxon>
        <taxon>Clostridia</taxon>
        <taxon>Eubacteriales</taxon>
        <taxon>Butyricicoccaceae</taxon>
        <taxon>Agathobaculum</taxon>
    </lineage>
</organism>
<dbReference type="EMBL" id="JACOPL010000022">
    <property type="protein sequence ID" value="MBC5726638.1"/>
    <property type="molecule type" value="Genomic_DNA"/>
</dbReference>
<protein>
    <submittedName>
        <fullName evidence="1">Uncharacterized protein</fullName>
    </submittedName>
</protein>
<keyword evidence="2" id="KW-1185">Reference proteome</keyword>
<dbReference type="RefSeq" id="WP_186950356.1">
    <property type="nucleotide sequence ID" value="NZ_JACOPL010000022.1"/>
</dbReference>
<evidence type="ECO:0000313" key="2">
    <source>
        <dbReference type="Proteomes" id="UP000606499"/>
    </source>
</evidence>
<name>A0A923LWF4_9FIRM</name>
<proteinExistence type="predicted"/>
<gene>
    <name evidence="1" type="ORF">H8S45_14380</name>
</gene>
<sequence>MISVGADAISQLFIKDMGIKTAAIGNEIIYTRQGGCFYLELNADEKENE</sequence>